<dbReference type="PANTHER" id="PTHR30047:SF7">
    <property type="entry name" value="HIGH-AFFINITY CHOLINE TRANSPORT PROTEIN"/>
    <property type="match status" value="1"/>
</dbReference>
<feature type="transmembrane region" description="Helical" evidence="8">
    <location>
        <begin position="147"/>
        <end position="165"/>
    </location>
</feature>
<dbReference type="NCBIfam" id="TIGR00842">
    <property type="entry name" value="bcct"/>
    <property type="match status" value="1"/>
</dbReference>
<comment type="similarity">
    <text evidence="2">Belongs to the BCCT transporter (TC 2.A.15) family.</text>
</comment>
<reference evidence="9" key="1">
    <citation type="journal article" date="2021" name="PeerJ">
        <title>Extensive microbial diversity within the chicken gut microbiome revealed by metagenomics and culture.</title>
        <authorList>
            <person name="Gilroy R."/>
            <person name="Ravi A."/>
            <person name="Getino M."/>
            <person name="Pursley I."/>
            <person name="Horton D.L."/>
            <person name="Alikhan N.F."/>
            <person name="Baker D."/>
            <person name="Gharbi K."/>
            <person name="Hall N."/>
            <person name="Watson M."/>
            <person name="Adriaenssens E.M."/>
            <person name="Foster-Nyarko E."/>
            <person name="Jarju S."/>
            <person name="Secka A."/>
            <person name="Antonio M."/>
            <person name="Oren A."/>
            <person name="Chaudhuri R.R."/>
            <person name="La Ragione R."/>
            <person name="Hildebrand F."/>
            <person name="Pallen M.J."/>
        </authorList>
    </citation>
    <scope>NUCLEOTIDE SEQUENCE</scope>
    <source>
        <strain evidence="9">ChiSjej1B19-8411</strain>
    </source>
</reference>
<feature type="transmembrane region" description="Helical" evidence="8">
    <location>
        <begin position="473"/>
        <end position="496"/>
    </location>
</feature>
<feature type="transmembrane region" description="Helical" evidence="8">
    <location>
        <begin position="92"/>
        <end position="112"/>
    </location>
</feature>
<evidence type="ECO:0000313" key="9">
    <source>
        <dbReference type="EMBL" id="HIX59030.1"/>
    </source>
</evidence>
<evidence type="ECO:0000256" key="7">
    <source>
        <dbReference type="ARBA" id="ARBA00023136"/>
    </source>
</evidence>
<comment type="caution">
    <text evidence="9">The sequence shown here is derived from an EMBL/GenBank/DDBJ whole genome shotgun (WGS) entry which is preliminary data.</text>
</comment>
<evidence type="ECO:0000256" key="8">
    <source>
        <dbReference type="SAM" id="Phobius"/>
    </source>
</evidence>
<dbReference type="Pfam" id="PF02028">
    <property type="entry name" value="BCCT"/>
    <property type="match status" value="1"/>
</dbReference>
<keyword evidence="6 8" id="KW-1133">Transmembrane helix</keyword>
<evidence type="ECO:0000256" key="5">
    <source>
        <dbReference type="ARBA" id="ARBA00022692"/>
    </source>
</evidence>
<evidence type="ECO:0000256" key="2">
    <source>
        <dbReference type="ARBA" id="ARBA00005658"/>
    </source>
</evidence>
<evidence type="ECO:0000256" key="4">
    <source>
        <dbReference type="ARBA" id="ARBA00022475"/>
    </source>
</evidence>
<gene>
    <name evidence="9" type="ORF">IAA45_04855</name>
</gene>
<name>A0A9D1WGW9_9FIRM</name>
<comment type="subcellular location">
    <subcellularLocation>
        <location evidence="1">Cell membrane</location>
        <topology evidence="1">Multi-pass membrane protein</topology>
    </subcellularLocation>
</comment>
<accession>A0A9D1WGW9</accession>
<dbReference type="PANTHER" id="PTHR30047">
    <property type="entry name" value="HIGH-AFFINITY CHOLINE TRANSPORT PROTEIN-RELATED"/>
    <property type="match status" value="1"/>
</dbReference>
<sequence length="502" mass="55579">MKDIKQKQQKKRNWVFLLSAAMAGIIALWGILFSNSFQRTADLLMQGLKTNFAWLYLGVMLGFVLFAVVLAFSPFGKIHLGEDGEKPEYSTLSWFAMLFGAGMGIGLVFWGVTEPLSHYVEPMAGITPMTKEAARFSIRSSFMHWGLQPWGCYAVMGLGLAYFQFRKKKSAMVSNLFQPMFGEKRAGGPVGKLIDIYTTVLTVTGVATSFGMGCLQISSGLNYLFGIPETVVTWTIIIVLIAVIYLWSAISGVGKGIKKLSDINLILFVALLIAAFFIGPGASYFGTLFQGLKDYVLNYFQDSLRMSSQGDSTWIYNWRVFYWAWWLSWAPFVGVFIARISRGRTIRQFLLGVMVIPTTVSCVWFAAFGTMGFHVAGNFTAEELSEMVAAPQTALFRIFDQYSLGIILSLIAICLLITFFVTSANSATFVLAMLTSDGELEPPNHRKVFWGVLMAVIAFALILSGGIDVIETVSVVIAFPYLIILVLICVNLVMALKNAVRK</sequence>
<feature type="transmembrane region" description="Helical" evidence="8">
    <location>
        <begin position="231"/>
        <end position="253"/>
    </location>
</feature>
<dbReference type="GO" id="GO:0022857">
    <property type="term" value="F:transmembrane transporter activity"/>
    <property type="evidence" value="ECO:0007669"/>
    <property type="project" value="InterPro"/>
</dbReference>
<organism evidence="9 10">
    <name type="scientific">Candidatus Blautia gallistercoris</name>
    <dbReference type="NCBI Taxonomy" id="2838490"/>
    <lineage>
        <taxon>Bacteria</taxon>
        <taxon>Bacillati</taxon>
        <taxon>Bacillota</taxon>
        <taxon>Clostridia</taxon>
        <taxon>Lachnospirales</taxon>
        <taxon>Lachnospiraceae</taxon>
        <taxon>Blautia</taxon>
    </lineage>
</organism>
<feature type="transmembrane region" description="Helical" evidence="8">
    <location>
        <begin position="350"/>
        <end position="376"/>
    </location>
</feature>
<keyword evidence="3" id="KW-0813">Transport</keyword>
<dbReference type="Proteomes" id="UP000886817">
    <property type="component" value="Unassembled WGS sequence"/>
</dbReference>
<evidence type="ECO:0000313" key="10">
    <source>
        <dbReference type="Proteomes" id="UP000886817"/>
    </source>
</evidence>
<evidence type="ECO:0000256" key="6">
    <source>
        <dbReference type="ARBA" id="ARBA00022989"/>
    </source>
</evidence>
<dbReference type="AlphaFoldDB" id="A0A9D1WGW9"/>
<evidence type="ECO:0000256" key="3">
    <source>
        <dbReference type="ARBA" id="ARBA00022448"/>
    </source>
</evidence>
<dbReference type="GO" id="GO:0005886">
    <property type="term" value="C:plasma membrane"/>
    <property type="evidence" value="ECO:0007669"/>
    <property type="project" value="UniProtKB-SubCell"/>
</dbReference>
<feature type="transmembrane region" description="Helical" evidence="8">
    <location>
        <begin position="320"/>
        <end position="338"/>
    </location>
</feature>
<feature type="transmembrane region" description="Helical" evidence="8">
    <location>
        <begin position="448"/>
        <end position="467"/>
    </location>
</feature>
<feature type="transmembrane region" description="Helical" evidence="8">
    <location>
        <begin position="265"/>
        <end position="285"/>
    </location>
</feature>
<feature type="transmembrane region" description="Helical" evidence="8">
    <location>
        <begin position="406"/>
        <end position="436"/>
    </location>
</feature>
<feature type="transmembrane region" description="Helical" evidence="8">
    <location>
        <begin position="12"/>
        <end position="32"/>
    </location>
</feature>
<keyword evidence="4" id="KW-1003">Cell membrane</keyword>
<feature type="transmembrane region" description="Helical" evidence="8">
    <location>
        <begin position="194"/>
        <end position="219"/>
    </location>
</feature>
<feature type="transmembrane region" description="Helical" evidence="8">
    <location>
        <begin position="52"/>
        <end position="72"/>
    </location>
</feature>
<keyword evidence="5 8" id="KW-0812">Transmembrane</keyword>
<evidence type="ECO:0000256" key="1">
    <source>
        <dbReference type="ARBA" id="ARBA00004651"/>
    </source>
</evidence>
<dbReference type="InterPro" id="IPR000060">
    <property type="entry name" value="BCCT_transptr"/>
</dbReference>
<dbReference type="EMBL" id="DXEX01000111">
    <property type="protein sequence ID" value="HIX59030.1"/>
    <property type="molecule type" value="Genomic_DNA"/>
</dbReference>
<reference evidence="9" key="2">
    <citation type="submission" date="2021-04" db="EMBL/GenBank/DDBJ databases">
        <authorList>
            <person name="Gilroy R."/>
        </authorList>
    </citation>
    <scope>NUCLEOTIDE SEQUENCE</scope>
    <source>
        <strain evidence="9">ChiSjej1B19-8411</strain>
    </source>
</reference>
<protein>
    <submittedName>
        <fullName evidence="9">BCCT family transporter</fullName>
    </submittedName>
</protein>
<proteinExistence type="inferred from homology"/>
<keyword evidence="7 8" id="KW-0472">Membrane</keyword>